<keyword evidence="7" id="KW-0540">Nuclease</keyword>
<comment type="function">
    <text evidence="7">Endonuclease IV plays a role in DNA repair. It cleaves phosphodiester bonds at apurinic or apyrimidinic (AP) sites, generating a 3'-hydroxyl group and a 5'-terminal sugar phosphate.</text>
</comment>
<dbReference type="PANTHER" id="PTHR21445:SF0">
    <property type="entry name" value="APURINIC-APYRIMIDINIC ENDONUCLEASE"/>
    <property type="match status" value="1"/>
</dbReference>
<accession>A0A532VAF0</accession>
<dbReference type="EMBL" id="NJBO01000001">
    <property type="protein sequence ID" value="TKJ44184.1"/>
    <property type="molecule type" value="Genomic_DNA"/>
</dbReference>
<dbReference type="Pfam" id="PF01261">
    <property type="entry name" value="AP_endonuc_2"/>
    <property type="match status" value="1"/>
</dbReference>
<evidence type="ECO:0000313" key="9">
    <source>
        <dbReference type="EMBL" id="TKJ44184.1"/>
    </source>
</evidence>
<comment type="similarity">
    <text evidence="1 7">Belongs to the AP endonuclease 2 family.</text>
</comment>
<evidence type="ECO:0000256" key="1">
    <source>
        <dbReference type="ARBA" id="ARBA00005340"/>
    </source>
</evidence>
<sequence length="281" mass="30780">MKFGFHVSIAGGFTNVIERANRLGCETVQIFTASNKQWKRTPLDPDVVAGFRASLKEAQLHPLTVHLFYLPNLATPDEELLERSRQVLSAELGRSSILGADFLVLHPGAYKNSSPDKGISRVSQSLNRAILAADEEKVKILVENTSGGGTRLGGSFDDLARIIDGVDKKDSVGICLDTAHAFQAGYPLHTSKGLEETLAQIDHLIGLEKLLLLHLNDSKTPLGSNNDRHWHIGKGEMGIQAFRRIINHPKLKHLSAVMETPSAPDGDVRNMAMVKKLREEG</sequence>
<dbReference type="InterPro" id="IPR013022">
    <property type="entry name" value="Xyl_isomerase-like_TIM-brl"/>
</dbReference>
<feature type="binding site" evidence="7">
    <location>
        <position position="143"/>
    </location>
    <ligand>
        <name>Zn(2+)</name>
        <dbReference type="ChEBI" id="CHEBI:29105"/>
        <label>1</label>
    </ligand>
</feature>
<feature type="binding site" evidence="7">
    <location>
        <position position="106"/>
    </location>
    <ligand>
        <name>Zn(2+)</name>
        <dbReference type="ChEBI" id="CHEBI:29105"/>
        <label>1</label>
    </ligand>
</feature>
<dbReference type="NCBIfam" id="TIGR00587">
    <property type="entry name" value="nfo"/>
    <property type="match status" value="1"/>
</dbReference>
<feature type="binding site" evidence="7">
    <location>
        <position position="259"/>
    </location>
    <ligand>
        <name>Zn(2+)</name>
        <dbReference type="ChEBI" id="CHEBI:29105"/>
        <label>2</label>
    </ligand>
</feature>
<comment type="caution">
    <text evidence="9">The sequence shown here is derived from an EMBL/GenBank/DDBJ whole genome shotgun (WGS) entry which is preliminary data.</text>
</comment>
<gene>
    <name evidence="7" type="primary">nfo</name>
    <name evidence="9" type="ORF">CEE36_00120</name>
</gene>
<dbReference type="InterPro" id="IPR018246">
    <property type="entry name" value="AP_endonuc_F2_Zn_BS"/>
</dbReference>
<feature type="binding site" evidence="7">
    <location>
        <position position="227"/>
    </location>
    <ligand>
        <name>Zn(2+)</name>
        <dbReference type="ChEBI" id="CHEBI:29105"/>
        <label>3</label>
    </ligand>
</feature>
<comment type="cofactor">
    <cofactor evidence="7">
        <name>Zn(2+)</name>
        <dbReference type="ChEBI" id="CHEBI:29105"/>
    </cofactor>
    <text evidence="7">Binds 3 Zn(2+) ions.</text>
</comment>
<organism evidence="9 10">
    <name type="scientific">candidate division TA06 bacterium B3_TA06</name>
    <dbReference type="NCBI Taxonomy" id="2012487"/>
    <lineage>
        <taxon>Bacteria</taxon>
        <taxon>Bacteria division TA06</taxon>
    </lineage>
</organism>
<dbReference type="CDD" id="cd00019">
    <property type="entry name" value="AP2Ec"/>
    <property type="match status" value="1"/>
</dbReference>
<dbReference type="HAMAP" id="MF_00152">
    <property type="entry name" value="Nfo"/>
    <property type="match status" value="1"/>
</dbReference>
<dbReference type="PROSITE" id="PS51432">
    <property type="entry name" value="AP_NUCLEASE_F2_4"/>
    <property type="match status" value="1"/>
</dbReference>
<dbReference type="Gene3D" id="3.20.20.150">
    <property type="entry name" value="Divalent-metal-dependent TIM barrel enzymes"/>
    <property type="match status" value="1"/>
</dbReference>
<evidence type="ECO:0000313" key="10">
    <source>
        <dbReference type="Proteomes" id="UP000317778"/>
    </source>
</evidence>
<dbReference type="EC" id="3.1.21.2" evidence="7"/>
<dbReference type="SUPFAM" id="SSF51658">
    <property type="entry name" value="Xylose isomerase-like"/>
    <property type="match status" value="1"/>
</dbReference>
<feature type="binding site" evidence="7">
    <location>
        <position position="177"/>
    </location>
    <ligand>
        <name>Zn(2+)</name>
        <dbReference type="ChEBI" id="CHEBI:29105"/>
        <label>2</label>
    </ligand>
</feature>
<evidence type="ECO:0000256" key="2">
    <source>
        <dbReference type="ARBA" id="ARBA00022723"/>
    </source>
</evidence>
<evidence type="ECO:0000256" key="7">
    <source>
        <dbReference type="HAMAP-Rule" id="MF_00152"/>
    </source>
</evidence>
<dbReference type="InterPro" id="IPR036237">
    <property type="entry name" value="Xyl_isomerase-like_sf"/>
</dbReference>
<keyword evidence="6 7" id="KW-0234">DNA repair</keyword>
<dbReference type="PROSITE" id="PS00731">
    <property type="entry name" value="AP_NUCLEASE_F2_3"/>
    <property type="match status" value="1"/>
</dbReference>
<feature type="domain" description="Xylose isomerase-like TIM barrel" evidence="8">
    <location>
        <begin position="18"/>
        <end position="274"/>
    </location>
</feature>
<evidence type="ECO:0000256" key="5">
    <source>
        <dbReference type="ARBA" id="ARBA00022833"/>
    </source>
</evidence>
<dbReference type="GO" id="GO:0003677">
    <property type="term" value="F:DNA binding"/>
    <property type="evidence" value="ECO:0007669"/>
    <property type="project" value="InterPro"/>
</dbReference>
<feature type="binding site" evidence="7">
    <location>
        <position position="66"/>
    </location>
    <ligand>
        <name>Zn(2+)</name>
        <dbReference type="ChEBI" id="CHEBI:29105"/>
        <label>1</label>
    </ligand>
</feature>
<name>A0A532VAF0_UNCT6</name>
<dbReference type="GO" id="GO:0008081">
    <property type="term" value="F:phosphoric diester hydrolase activity"/>
    <property type="evidence" value="ECO:0007669"/>
    <property type="project" value="TreeGrafter"/>
</dbReference>
<evidence type="ECO:0000256" key="4">
    <source>
        <dbReference type="ARBA" id="ARBA00022801"/>
    </source>
</evidence>
<dbReference type="GO" id="GO:0003906">
    <property type="term" value="F:DNA-(apurinic or apyrimidinic site) endonuclease activity"/>
    <property type="evidence" value="ECO:0007669"/>
    <property type="project" value="TreeGrafter"/>
</dbReference>
<feature type="binding site" evidence="7">
    <location>
        <position position="214"/>
    </location>
    <ligand>
        <name>Zn(2+)</name>
        <dbReference type="ChEBI" id="CHEBI:29105"/>
        <label>2</label>
    </ligand>
</feature>
<keyword evidence="2 7" id="KW-0479">Metal-binding</keyword>
<evidence type="ECO:0000259" key="8">
    <source>
        <dbReference type="Pfam" id="PF01261"/>
    </source>
</evidence>
<comment type="catalytic activity">
    <reaction evidence="7">
        <text>Endonucleolytic cleavage to 5'-phosphooligonucleotide end-products.</text>
        <dbReference type="EC" id="3.1.21.2"/>
    </reaction>
</comment>
<dbReference type="InterPro" id="IPR001719">
    <property type="entry name" value="AP_endonuc_2"/>
</dbReference>
<dbReference type="Proteomes" id="UP000317778">
    <property type="component" value="Unassembled WGS sequence"/>
</dbReference>
<dbReference type="AlphaFoldDB" id="A0A532VAF0"/>
<keyword evidence="5 7" id="KW-0862">Zinc</keyword>
<proteinExistence type="inferred from homology"/>
<keyword evidence="7" id="KW-0255">Endonuclease</keyword>
<dbReference type="SMART" id="SM00518">
    <property type="entry name" value="AP2Ec"/>
    <property type="match status" value="1"/>
</dbReference>
<reference evidence="9 10" key="1">
    <citation type="submission" date="2017-06" db="EMBL/GenBank/DDBJ databases">
        <title>Novel microbial phyla capable of carbon fixation and sulfur reduction in deep-sea sediments.</title>
        <authorList>
            <person name="Huang J."/>
            <person name="Baker B."/>
            <person name="Wang Y."/>
        </authorList>
    </citation>
    <scope>NUCLEOTIDE SEQUENCE [LARGE SCALE GENOMIC DNA]</scope>
    <source>
        <strain evidence="9">B3_TA06</strain>
    </source>
</reference>
<dbReference type="FunFam" id="3.20.20.150:FF:000001">
    <property type="entry name" value="Probable endonuclease 4"/>
    <property type="match status" value="1"/>
</dbReference>
<evidence type="ECO:0000256" key="3">
    <source>
        <dbReference type="ARBA" id="ARBA00022763"/>
    </source>
</evidence>
<dbReference type="GO" id="GO:0006284">
    <property type="term" value="P:base-excision repair"/>
    <property type="evidence" value="ECO:0007669"/>
    <property type="project" value="TreeGrafter"/>
</dbReference>
<feature type="binding site" evidence="7">
    <location>
        <position position="180"/>
    </location>
    <ligand>
        <name>Zn(2+)</name>
        <dbReference type="ChEBI" id="CHEBI:29105"/>
        <label>3</label>
    </ligand>
</feature>
<dbReference type="GO" id="GO:0008833">
    <property type="term" value="F:deoxyribonuclease IV (phage-T4-induced) activity"/>
    <property type="evidence" value="ECO:0007669"/>
    <property type="project" value="UniProtKB-UniRule"/>
</dbReference>
<keyword evidence="4 7" id="KW-0378">Hydrolase</keyword>
<dbReference type="GO" id="GO:0008270">
    <property type="term" value="F:zinc ion binding"/>
    <property type="evidence" value="ECO:0007669"/>
    <property type="project" value="UniProtKB-UniRule"/>
</dbReference>
<evidence type="ECO:0000256" key="6">
    <source>
        <dbReference type="ARBA" id="ARBA00023204"/>
    </source>
</evidence>
<feature type="binding site" evidence="7">
    <location>
        <position position="143"/>
    </location>
    <ligand>
        <name>Zn(2+)</name>
        <dbReference type="ChEBI" id="CHEBI:29105"/>
        <label>2</label>
    </ligand>
</feature>
<feature type="binding site" evidence="7">
    <location>
        <position position="229"/>
    </location>
    <ligand>
        <name>Zn(2+)</name>
        <dbReference type="ChEBI" id="CHEBI:29105"/>
        <label>3</label>
    </ligand>
</feature>
<dbReference type="PANTHER" id="PTHR21445">
    <property type="entry name" value="ENDONUCLEASE IV ENDODEOXYRIBONUCLEASE IV"/>
    <property type="match status" value="1"/>
</dbReference>
<keyword evidence="3 7" id="KW-0227">DNA damage</keyword>
<protein>
    <recommendedName>
        <fullName evidence="7">Probable endonuclease 4</fullName>
        <ecNumber evidence="7">3.1.21.2</ecNumber>
    </recommendedName>
    <alternativeName>
        <fullName evidence="7">Endodeoxyribonuclease IV</fullName>
    </alternativeName>
    <alternativeName>
        <fullName evidence="7">Endonuclease IV</fullName>
    </alternativeName>
</protein>